<organism evidence="2 3">
    <name type="scientific">Ructibacterium gallinarum</name>
    <dbReference type="NCBI Taxonomy" id="2779355"/>
    <lineage>
        <taxon>Bacteria</taxon>
        <taxon>Bacillati</taxon>
        <taxon>Bacillota</taxon>
        <taxon>Clostridia</taxon>
        <taxon>Eubacteriales</taxon>
        <taxon>Oscillospiraceae</taxon>
        <taxon>Ructibacterium</taxon>
    </lineage>
</organism>
<dbReference type="EMBL" id="JADCKB010000030">
    <property type="protein sequence ID" value="MBE5040993.1"/>
    <property type="molecule type" value="Genomic_DNA"/>
</dbReference>
<protein>
    <submittedName>
        <fullName evidence="2">DUF1653 domain-containing protein</fullName>
    </submittedName>
</protein>
<comment type="caution">
    <text evidence="2">The sequence shown here is derived from an EMBL/GenBank/DDBJ whole genome shotgun (WGS) entry which is preliminary data.</text>
</comment>
<proteinExistence type="predicted"/>
<dbReference type="InterPro" id="IPR023387">
    <property type="entry name" value="DUF1653-like_dom"/>
</dbReference>
<sequence length="84" mass="10258">MVLREIQIKRIYKHFKGDYYLVEELAKHSETGEEYVVYRKLYEDGGLWIRPLAMFLEEVDHTKYPGVKQKYRFELQEIESRAQK</sequence>
<feature type="domain" description="DUF1653" evidence="1">
    <location>
        <begin position="11"/>
        <end position="74"/>
    </location>
</feature>
<keyword evidence="3" id="KW-1185">Reference proteome</keyword>
<evidence type="ECO:0000313" key="2">
    <source>
        <dbReference type="EMBL" id="MBE5040993.1"/>
    </source>
</evidence>
<dbReference type="Pfam" id="PF07866">
    <property type="entry name" value="DUF1653"/>
    <property type="match status" value="1"/>
</dbReference>
<evidence type="ECO:0000259" key="1">
    <source>
        <dbReference type="Pfam" id="PF07866"/>
    </source>
</evidence>
<name>A0A9D5RCH2_9FIRM</name>
<dbReference type="Proteomes" id="UP000806542">
    <property type="component" value="Unassembled WGS sequence"/>
</dbReference>
<gene>
    <name evidence="2" type="ORF">INF28_11040</name>
</gene>
<reference evidence="2" key="1">
    <citation type="submission" date="2020-10" db="EMBL/GenBank/DDBJ databases">
        <title>ChiBAC.</title>
        <authorList>
            <person name="Zenner C."/>
            <person name="Hitch T.C.A."/>
            <person name="Clavel T."/>
        </authorList>
    </citation>
    <scope>NUCLEOTIDE SEQUENCE</scope>
    <source>
        <strain evidence="2">DSM 107454</strain>
    </source>
</reference>
<dbReference type="AlphaFoldDB" id="A0A9D5RCH2"/>
<evidence type="ECO:0000313" key="3">
    <source>
        <dbReference type="Proteomes" id="UP000806542"/>
    </source>
</evidence>
<dbReference type="InterPro" id="IPR037135">
    <property type="entry name" value="DUF1653-like_dom_sf"/>
</dbReference>
<accession>A0A9D5RCH2</accession>
<dbReference type="Gene3D" id="2.30.30.320">
    <property type="entry name" value="DUF1653-like domain"/>
    <property type="match status" value="1"/>
</dbReference>